<dbReference type="Pfam" id="PF03732">
    <property type="entry name" value="Retrotrans_gag"/>
    <property type="match status" value="1"/>
</dbReference>
<gene>
    <name evidence="2" type="ORF">PM001_LOCUS12969</name>
</gene>
<dbReference type="Proteomes" id="UP001162060">
    <property type="component" value="Unassembled WGS sequence"/>
</dbReference>
<evidence type="ECO:0000313" key="2">
    <source>
        <dbReference type="EMBL" id="CAK7927819.1"/>
    </source>
</evidence>
<dbReference type="EMBL" id="CAKLBY020000116">
    <property type="protein sequence ID" value="CAK7927819.1"/>
    <property type="molecule type" value="Genomic_DNA"/>
</dbReference>
<dbReference type="InterPro" id="IPR005162">
    <property type="entry name" value="Retrotrans_gag_dom"/>
</dbReference>
<protein>
    <recommendedName>
        <fullName evidence="1">Retrotransposon gag domain-containing protein</fullName>
    </recommendedName>
</protein>
<name>A0AAV1TZU7_9STRA</name>
<dbReference type="AlphaFoldDB" id="A0AAV1TZU7"/>
<reference evidence="2" key="1">
    <citation type="submission" date="2024-01" db="EMBL/GenBank/DDBJ databases">
        <authorList>
            <person name="Webb A."/>
        </authorList>
    </citation>
    <scope>NUCLEOTIDE SEQUENCE</scope>
    <source>
        <strain evidence="2">Pm1</strain>
    </source>
</reference>
<proteinExistence type="predicted"/>
<comment type="caution">
    <text evidence="2">The sequence shown here is derived from an EMBL/GenBank/DDBJ whole genome shotgun (WGS) entry which is preliminary data.</text>
</comment>
<sequence length="218" mass="24007">MEASVYSSSKSKERVSLSREFRKVDIAIASRLLEDHQAKVTFLRIRLSDKAKELALGTILVDEYAFYTLEAIQSDLRLAFEPPQEENLVQSRLLSLIQGKMSVCDYVQIARHQASCIVTNTMDMYTQVSVFVDGMREGKTRLSLERAEPATLEEACAIVLREDFKVTTAFTKPPVVTAVRSAGPELIKIDAIESSVGTSRGCMPRASTDVGACGGHPS</sequence>
<feature type="domain" description="Retrotransposon gag" evidence="1">
    <location>
        <begin position="46"/>
        <end position="137"/>
    </location>
</feature>
<accession>A0AAV1TZU7</accession>
<evidence type="ECO:0000313" key="3">
    <source>
        <dbReference type="Proteomes" id="UP001162060"/>
    </source>
</evidence>
<organism evidence="2 3">
    <name type="scientific">Peronospora matthiolae</name>
    <dbReference type="NCBI Taxonomy" id="2874970"/>
    <lineage>
        <taxon>Eukaryota</taxon>
        <taxon>Sar</taxon>
        <taxon>Stramenopiles</taxon>
        <taxon>Oomycota</taxon>
        <taxon>Peronosporomycetes</taxon>
        <taxon>Peronosporales</taxon>
        <taxon>Peronosporaceae</taxon>
        <taxon>Peronospora</taxon>
    </lineage>
</organism>
<evidence type="ECO:0000259" key="1">
    <source>
        <dbReference type="Pfam" id="PF03732"/>
    </source>
</evidence>